<dbReference type="RefSeq" id="WP_281463598.1">
    <property type="nucleotide sequence ID" value="NZ_JASBAN010000007.1"/>
</dbReference>
<reference evidence="1" key="1">
    <citation type="submission" date="2023-05" db="EMBL/GenBank/DDBJ databases">
        <title>Whole genome sequence of Commensalibacter sp.</title>
        <authorList>
            <person name="Charoenyingcharoen P."/>
            <person name="Yukphan P."/>
        </authorList>
    </citation>
    <scope>NUCLEOTIDE SEQUENCE</scope>
    <source>
        <strain evidence="1">TBRC 10068</strain>
    </source>
</reference>
<keyword evidence="2" id="KW-1185">Reference proteome</keyword>
<evidence type="ECO:0000313" key="1">
    <source>
        <dbReference type="EMBL" id="MDI2113947.1"/>
    </source>
</evidence>
<comment type="caution">
    <text evidence="1">The sequence shown here is derived from an EMBL/GenBank/DDBJ whole genome shotgun (WGS) entry which is preliminary data.</text>
</comment>
<name>A0ABT6QB16_9PROT</name>
<accession>A0ABT6QB16</accession>
<dbReference type="InterPro" id="IPR018777">
    <property type="entry name" value="Replication_initiator_prot_A"/>
</dbReference>
<proteinExistence type="predicted"/>
<organism evidence="1 2">
    <name type="scientific">Commensalibacter nepenthis</name>
    <dbReference type="NCBI Taxonomy" id="3043872"/>
    <lineage>
        <taxon>Bacteria</taxon>
        <taxon>Pseudomonadati</taxon>
        <taxon>Pseudomonadota</taxon>
        <taxon>Alphaproteobacteria</taxon>
        <taxon>Acetobacterales</taxon>
        <taxon>Acetobacteraceae</taxon>
    </lineage>
</organism>
<gene>
    <name evidence="1" type="ORF">QJV33_11765</name>
</gene>
<dbReference type="Proteomes" id="UP001431775">
    <property type="component" value="Unassembled WGS sequence"/>
</dbReference>
<protein>
    <submittedName>
        <fullName evidence="1">Replication initiator protein A</fullName>
    </submittedName>
</protein>
<dbReference type="Pfam" id="PF10134">
    <property type="entry name" value="RPA"/>
    <property type="match status" value="1"/>
</dbReference>
<sequence length="299" mass="35202">MIYAKNTIQYKCEATQKKQKKKHLSPKKHKETDFFIADIFNNITFQDDIASMEHPLFALKAGDTKTRKYEHNNFSITIAPHQNYGMATIHDKDIWIYCISKLMQAIYEEKEISRTIHFTIYDYLITTNRGVDGRYYEKAKDALDRLSSTYITTNIETDKIREARGFGLIDAWRIVEEKDGRMVRVSVTLPDWLYRSVTSNQVLTISPDYFRLRKPLDRRIYELARKHCGSQKEWKIGLELLLKKTGSSQKLKVFRWSIKSLVTTNELPDYNVAYDLENDIVIFTQKHKLVDINSKTVFF</sequence>
<dbReference type="EMBL" id="JASBAN010000007">
    <property type="protein sequence ID" value="MDI2113947.1"/>
    <property type="molecule type" value="Genomic_DNA"/>
</dbReference>
<evidence type="ECO:0000313" key="2">
    <source>
        <dbReference type="Proteomes" id="UP001431775"/>
    </source>
</evidence>